<sequence length="167" mass="17038">MGGGVRHTHFPQSPAMTPQLRHSDHLPYQRPAVPSLPRLSAQGSSRNSLTLSPRPAEAPAGEPSQPLVAANISAAHFRGGRALPAHQRLRTPASRSTPGSSSGGGGGCEPWGMAQAGTRRSRLCAEARTAPTLLPPAQPPSSTAPGGERAGGADTPARRKMAAAGAL</sequence>
<organism evidence="2 3">
    <name type="scientific">Mauremys mutica</name>
    <name type="common">yellowpond turtle</name>
    <dbReference type="NCBI Taxonomy" id="74926"/>
    <lineage>
        <taxon>Eukaryota</taxon>
        <taxon>Metazoa</taxon>
        <taxon>Chordata</taxon>
        <taxon>Craniata</taxon>
        <taxon>Vertebrata</taxon>
        <taxon>Euteleostomi</taxon>
        <taxon>Archelosauria</taxon>
        <taxon>Testudinata</taxon>
        <taxon>Testudines</taxon>
        <taxon>Cryptodira</taxon>
        <taxon>Durocryptodira</taxon>
        <taxon>Testudinoidea</taxon>
        <taxon>Geoemydidae</taxon>
        <taxon>Geoemydinae</taxon>
        <taxon>Mauremys</taxon>
    </lineage>
</organism>
<feature type="compositionally biased region" description="Polar residues" evidence="1">
    <location>
        <begin position="41"/>
        <end position="51"/>
    </location>
</feature>
<gene>
    <name evidence="2" type="ORF">KIL84_000568</name>
</gene>
<dbReference type="AlphaFoldDB" id="A0A9D3WYC6"/>
<keyword evidence="3" id="KW-1185">Reference proteome</keyword>
<reference evidence="2" key="1">
    <citation type="submission" date="2021-09" db="EMBL/GenBank/DDBJ databases">
        <title>The genome of Mauremys mutica provides insights into the evolution of semi-aquatic lifestyle.</title>
        <authorList>
            <person name="Gong S."/>
            <person name="Gao Y."/>
        </authorList>
    </citation>
    <scope>NUCLEOTIDE SEQUENCE</scope>
    <source>
        <strain evidence="2">MM-2020</strain>
        <tissue evidence="2">Muscle</tissue>
    </source>
</reference>
<name>A0A9D3WYC6_9SAUR</name>
<accession>A0A9D3WYC6</accession>
<evidence type="ECO:0000313" key="3">
    <source>
        <dbReference type="Proteomes" id="UP000827986"/>
    </source>
</evidence>
<proteinExistence type="predicted"/>
<dbReference type="Proteomes" id="UP000827986">
    <property type="component" value="Unassembled WGS sequence"/>
</dbReference>
<feature type="region of interest" description="Disordered" evidence="1">
    <location>
        <begin position="1"/>
        <end position="167"/>
    </location>
</feature>
<protein>
    <submittedName>
        <fullName evidence="2">Uncharacterized protein</fullName>
    </submittedName>
</protein>
<comment type="caution">
    <text evidence="2">The sequence shown here is derived from an EMBL/GenBank/DDBJ whole genome shotgun (WGS) entry which is preliminary data.</text>
</comment>
<evidence type="ECO:0000313" key="2">
    <source>
        <dbReference type="EMBL" id="KAH1169583.1"/>
    </source>
</evidence>
<evidence type="ECO:0000256" key="1">
    <source>
        <dbReference type="SAM" id="MobiDB-lite"/>
    </source>
</evidence>
<dbReference type="EMBL" id="JAHDVG010000484">
    <property type="protein sequence ID" value="KAH1169583.1"/>
    <property type="molecule type" value="Genomic_DNA"/>
</dbReference>